<keyword evidence="2" id="KW-1185">Reference proteome</keyword>
<dbReference type="Gene3D" id="1.10.490.110">
    <property type="entry name" value="Uncharacterized conserved protein DUF2267"/>
    <property type="match status" value="1"/>
</dbReference>
<dbReference type="Pfam" id="PF10025">
    <property type="entry name" value="DUF2267"/>
    <property type="match status" value="1"/>
</dbReference>
<dbReference type="AlphaFoldDB" id="A0ABD5P8Y3"/>
<dbReference type="InterPro" id="IPR018727">
    <property type="entry name" value="DUF2267"/>
</dbReference>
<name>A0ABD5P8Y3_9EURY</name>
<accession>A0ABD5P8Y3</accession>
<proteinExistence type="predicted"/>
<evidence type="ECO:0000313" key="2">
    <source>
        <dbReference type="Proteomes" id="UP001595921"/>
    </source>
</evidence>
<reference evidence="1 2" key="1">
    <citation type="journal article" date="2019" name="Int. J. Syst. Evol. Microbiol.">
        <title>The Global Catalogue of Microorganisms (GCM) 10K type strain sequencing project: providing services to taxonomists for standard genome sequencing and annotation.</title>
        <authorList>
            <consortium name="The Broad Institute Genomics Platform"/>
            <consortium name="The Broad Institute Genome Sequencing Center for Infectious Disease"/>
            <person name="Wu L."/>
            <person name="Ma J."/>
        </authorList>
    </citation>
    <scope>NUCLEOTIDE SEQUENCE [LARGE SCALE GENOMIC DNA]</scope>
    <source>
        <strain evidence="1 2">CGMCC 1.12553</strain>
    </source>
</reference>
<dbReference type="RefSeq" id="WP_267622354.1">
    <property type="nucleotide sequence ID" value="NZ_JAODIW010000006.1"/>
</dbReference>
<organism evidence="1 2">
    <name type="scientific">Halobium salinum</name>
    <dbReference type="NCBI Taxonomy" id="1364940"/>
    <lineage>
        <taxon>Archaea</taxon>
        <taxon>Methanobacteriati</taxon>
        <taxon>Methanobacteriota</taxon>
        <taxon>Stenosarchaea group</taxon>
        <taxon>Halobacteria</taxon>
        <taxon>Halobacteriales</taxon>
        <taxon>Haloferacaceae</taxon>
        <taxon>Halobium</taxon>
    </lineage>
</organism>
<sequence length="130" mass="13919">MDYDSFIGTVQQHGEYAGSGEAVSATRATLATLGERIDEGEAEDLAAQLPAEVGEHLTGGDHGEQFDFETFLERVADRAEHDAVAEHPEDATNAVVRTLQEALGRETEIADVLSQLPQDEGYGGLFESVA</sequence>
<gene>
    <name evidence="1" type="ORF">ACFO0N_05215</name>
</gene>
<protein>
    <submittedName>
        <fullName evidence="1">DUF2267 domain-containing protein</fullName>
    </submittedName>
</protein>
<dbReference type="EMBL" id="JBHSDS010000003">
    <property type="protein sequence ID" value="MFC4357347.1"/>
    <property type="molecule type" value="Genomic_DNA"/>
</dbReference>
<dbReference type="Proteomes" id="UP001595921">
    <property type="component" value="Unassembled WGS sequence"/>
</dbReference>
<dbReference type="InterPro" id="IPR038282">
    <property type="entry name" value="DUF2267_sf"/>
</dbReference>
<comment type="caution">
    <text evidence="1">The sequence shown here is derived from an EMBL/GenBank/DDBJ whole genome shotgun (WGS) entry which is preliminary data.</text>
</comment>
<evidence type="ECO:0000313" key="1">
    <source>
        <dbReference type="EMBL" id="MFC4357347.1"/>
    </source>
</evidence>